<evidence type="ECO:0000313" key="3">
    <source>
        <dbReference type="Proteomes" id="UP001326110"/>
    </source>
</evidence>
<accession>A0ABZ0XSY5</accession>
<dbReference type="RefSeq" id="WP_019919950.1">
    <property type="nucleotide sequence ID" value="NZ_CP140152.1"/>
</dbReference>
<dbReference type="GeneID" id="43161872"/>
<dbReference type="Gene3D" id="3.40.50.2000">
    <property type="entry name" value="Glycogen Phosphorylase B"/>
    <property type="match status" value="2"/>
</dbReference>
<dbReference type="PANTHER" id="PTHR12526:SF622">
    <property type="entry name" value="GLYCOSYLTRANSFERASE (GROUP I)"/>
    <property type="match status" value="1"/>
</dbReference>
<dbReference type="PANTHER" id="PTHR12526">
    <property type="entry name" value="GLYCOSYLTRANSFERASE"/>
    <property type="match status" value="1"/>
</dbReference>
<dbReference type="SUPFAM" id="SSF53756">
    <property type="entry name" value="UDP-Glycosyltransferase/glycogen phosphorylase"/>
    <property type="match status" value="1"/>
</dbReference>
<evidence type="ECO:0000313" key="2">
    <source>
        <dbReference type="EMBL" id="WQH02524.1"/>
    </source>
</evidence>
<keyword evidence="3" id="KW-1185">Reference proteome</keyword>
<evidence type="ECO:0000259" key="1">
    <source>
        <dbReference type="Pfam" id="PF13579"/>
    </source>
</evidence>
<protein>
    <submittedName>
        <fullName evidence="2">Glycosyltransferase family 4 protein</fullName>
    </submittedName>
</protein>
<proteinExistence type="predicted"/>
<gene>
    <name evidence="2" type="ORF">SR858_15730</name>
</gene>
<feature type="domain" description="Glycosyltransferase subfamily 4-like N-terminal" evidence="1">
    <location>
        <begin position="16"/>
        <end position="201"/>
    </location>
</feature>
<sequence>MNILLINHYAGSTHHGMEYRPYYLAREWVRAGHRVRIVAASASHLRARAPQMDGRAVLDQQIDGIDYRWLAVPAYDSNGARRAANIGAFIARLYQQSKRLAAERPDLVIASSTYPADIWPARGIALAAGARLVFEVHDLWPLSPIELGGMSPRHPFIRVMQAAEDYACRHADTVISILPHAGGHMAAHGMAPHKLHVVPNGVVPAEWEAALTPLPGPVATLLARLRAQGRTLIGYAGSHGAANALDTLLDAASLLRGQPLAFVLAGAGPHKQELQRRVDVDGLHHVHFLTPLPKPCMPALLGSFDIAYLGWRRQPLYRYGISPNKLGDYLMAARPVIHAVDAANDTVADAGCGLSIAPEDPDALAAAITHMASLPPSQRQELGQRGATYARSYLDYRLLAQRYLDACCRAGQPNARTGVQQHAIPGTTGHSRR</sequence>
<dbReference type="Proteomes" id="UP001326110">
    <property type="component" value="Chromosome"/>
</dbReference>
<dbReference type="Pfam" id="PF13579">
    <property type="entry name" value="Glyco_trans_4_4"/>
    <property type="match status" value="1"/>
</dbReference>
<name>A0ABZ0XSY5_9BURK</name>
<dbReference type="EMBL" id="CP140152">
    <property type="protein sequence ID" value="WQH02524.1"/>
    <property type="molecule type" value="Genomic_DNA"/>
</dbReference>
<organism evidence="2 3">
    <name type="scientific">Duganella zoogloeoides</name>
    <dbReference type="NCBI Taxonomy" id="75659"/>
    <lineage>
        <taxon>Bacteria</taxon>
        <taxon>Pseudomonadati</taxon>
        <taxon>Pseudomonadota</taxon>
        <taxon>Betaproteobacteria</taxon>
        <taxon>Burkholderiales</taxon>
        <taxon>Oxalobacteraceae</taxon>
        <taxon>Telluria group</taxon>
        <taxon>Duganella</taxon>
    </lineage>
</organism>
<dbReference type="Pfam" id="PF13692">
    <property type="entry name" value="Glyco_trans_1_4"/>
    <property type="match status" value="1"/>
</dbReference>
<dbReference type="CDD" id="cd03794">
    <property type="entry name" value="GT4_WbuB-like"/>
    <property type="match status" value="1"/>
</dbReference>
<dbReference type="InterPro" id="IPR028098">
    <property type="entry name" value="Glyco_trans_4-like_N"/>
</dbReference>
<reference evidence="2 3" key="1">
    <citation type="submission" date="2023-11" db="EMBL/GenBank/DDBJ databases">
        <title>MicrobeMod: A computational toolkit for identifying prokaryotic methylation and restriction-modification with nanopore sequencing.</title>
        <authorList>
            <person name="Crits-Christoph A."/>
            <person name="Kang S.C."/>
            <person name="Lee H."/>
            <person name="Ostrov N."/>
        </authorList>
    </citation>
    <scope>NUCLEOTIDE SEQUENCE [LARGE SCALE GENOMIC DNA]</scope>
    <source>
        <strain evidence="2 3">ATCC 25935</strain>
    </source>
</reference>